<feature type="transmembrane region" description="Helical" evidence="6">
    <location>
        <begin position="477"/>
        <end position="497"/>
    </location>
</feature>
<feature type="transmembrane region" description="Helical" evidence="6">
    <location>
        <begin position="228"/>
        <end position="252"/>
    </location>
</feature>
<protein>
    <recommendedName>
        <fullName evidence="7">Major facilitator superfamily (MFS) profile domain-containing protein</fullName>
    </recommendedName>
</protein>
<dbReference type="SUPFAM" id="SSF103473">
    <property type="entry name" value="MFS general substrate transporter"/>
    <property type="match status" value="1"/>
</dbReference>
<feature type="transmembrane region" description="Helical" evidence="6">
    <location>
        <begin position="447"/>
        <end position="471"/>
    </location>
</feature>
<dbReference type="Pfam" id="PF07690">
    <property type="entry name" value="MFS_1"/>
    <property type="match status" value="1"/>
</dbReference>
<dbReference type="PANTHER" id="PTHR23514:SF6">
    <property type="entry name" value="MAJOR FACILITATOR SUPERFAMILY (MFS) PROFILE DOMAIN-CONTAINING PROTEIN"/>
    <property type="match status" value="1"/>
</dbReference>
<dbReference type="InterPro" id="IPR020846">
    <property type="entry name" value="MFS_dom"/>
</dbReference>
<sequence>MAATAIPFGAFISLESDSSASIRGPDAVVHRDYITYCSPTEHELSKLQWGQRLNGPEKIRPGNVSPNEQSIPPTPGELEESQPATPAGAPAIGAIIQSFSNPPRNRWRVASASVFFLLMGMNDAATGALIPYLEAEYNIGYAIVSLIFVTNAIGWLVMAPISQMIEARAGRSRSYIIATTLMSMGYTTLVCAPPFPVVVLSFFLLGLGMALFLGMTNAFIVNLVNGTVLLGLCHGIYGLGGVVSPIIATAIVSKGVSWSYYYFITLGISIFSIIFMAWSFKGFENDASQQLLTNLELTASRQASAAGEPTKFQLLKRALKNRTTLLGAAFIFFYQGAEVAISGWVISFLIHYRKGDPSHVGNVTSGFWAGVTVGRFVLTHFCHKMGEKLAVTILIIGAGAFQLLVWLVPNIIGSAVAEALVGLLLGPIYPCATGVFSKLLPRSMQIVSLSVTTSMGSSGGAFVPLITGLMAQSLSTVVLHPIVLISFAAMIGTWVSLPRIGKRME</sequence>
<comment type="subcellular location">
    <subcellularLocation>
        <location evidence="1">Membrane</location>
        <topology evidence="1">Multi-pass membrane protein</topology>
    </subcellularLocation>
</comment>
<dbReference type="HOGENOM" id="CLU_021993_1_0_1"/>
<feature type="domain" description="Major facilitator superfamily (MFS) profile" evidence="7">
    <location>
        <begin position="108"/>
        <end position="504"/>
    </location>
</feature>
<feature type="transmembrane region" description="Helical" evidence="6">
    <location>
        <begin position="420"/>
        <end position="440"/>
    </location>
</feature>
<feature type="transmembrane region" description="Helical" evidence="6">
    <location>
        <begin position="139"/>
        <end position="162"/>
    </location>
</feature>
<gene>
    <name evidence="8" type="ORF">PV08_01699</name>
</gene>
<evidence type="ECO:0000256" key="2">
    <source>
        <dbReference type="ARBA" id="ARBA00022692"/>
    </source>
</evidence>
<reference evidence="8 9" key="1">
    <citation type="submission" date="2015-01" db="EMBL/GenBank/DDBJ databases">
        <title>The Genome Sequence of Exophiala spinifera CBS89968.</title>
        <authorList>
            <consortium name="The Broad Institute Genomics Platform"/>
            <person name="Cuomo C."/>
            <person name="de Hoog S."/>
            <person name="Gorbushina A."/>
            <person name="Stielow B."/>
            <person name="Teixiera M."/>
            <person name="Abouelleil A."/>
            <person name="Chapman S.B."/>
            <person name="Priest M."/>
            <person name="Young S.K."/>
            <person name="Wortman J."/>
            <person name="Nusbaum C."/>
            <person name="Birren B."/>
        </authorList>
    </citation>
    <scope>NUCLEOTIDE SEQUENCE [LARGE SCALE GENOMIC DNA]</scope>
    <source>
        <strain evidence="8 9">CBS 89968</strain>
    </source>
</reference>
<feature type="transmembrane region" description="Helical" evidence="6">
    <location>
        <begin position="201"/>
        <end position="221"/>
    </location>
</feature>
<keyword evidence="4 6" id="KW-0472">Membrane</keyword>
<dbReference type="FunFam" id="1.20.1250.20:FF:000308">
    <property type="entry name" value="MFS efflux transporter"/>
    <property type="match status" value="1"/>
</dbReference>
<dbReference type="AlphaFoldDB" id="A0A0D2CCA7"/>
<feature type="transmembrane region" description="Helical" evidence="6">
    <location>
        <begin position="174"/>
        <end position="195"/>
    </location>
</feature>
<keyword evidence="9" id="KW-1185">Reference proteome</keyword>
<evidence type="ECO:0000256" key="1">
    <source>
        <dbReference type="ARBA" id="ARBA00004141"/>
    </source>
</evidence>
<dbReference type="InterPro" id="IPR051788">
    <property type="entry name" value="MFS_Transporter"/>
</dbReference>
<feature type="transmembrane region" description="Helical" evidence="6">
    <location>
        <begin position="258"/>
        <end position="280"/>
    </location>
</feature>
<dbReference type="OrthoDB" id="413079at2759"/>
<keyword evidence="2 6" id="KW-0812">Transmembrane</keyword>
<dbReference type="PROSITE" id="PS50850">
    <property type="entry name" value="MFS"/>
    <property type="match status" value="1"/>
</dbReference>
<dbReference type="InterPro" id="IPR011701">
    <property type="entry name" value="MFS"/>
</dbReference>
<feature type="transmembrane region" description="Helical" evidence="6">
    <location>
        <begin position="325"/>
        <end position="351"/>
    </location>
</feature>
<feature type="transmembrane region" description="Helical" evidence="6">
    <location>
        <begin position="114"/>
        <end position="133"/>
    </location>
</feature>
<dbReference type="FunFam" id="1.20.1250.20:FF:000286">
    <property type="entry name" value="MFS efflux transporter"/>
    <property type="match status" value="1"/>
</dbReference>
<evidence type="ECO:0000256" key="3">
    <source>
        <dbReference type="ARBA" id="ARBA00022989"/>
    </source>
</evidence>
<dbReference type="Proteomes" id="UP000053328">
    <property type="component" value="Unassembled WGS sequence"/>
</dbReference>
<dbReference type="GO" id="GO:0022857">
    <property type="term" value="F:transmembrane transporter activity"/>
    <property type="evidence" value="ECO:0007669"/>
    <property type="project" value="InterPro"/>
</dbReference>
<dbReference type="Gene3D" id="1.20.1250.20">
    <property type="entry name" value="MFS general substrate transporter like domains"/>
    <property type="match status" value="2"/>
</dbReference>
<feature type="transmembrane region" description="Helical" evidence="6">
    <location>
        <begin position="363"/>
        <end position="382"/>
    </location>
</feature>
<proteinExistence type="predicted"/>
<evidence type="ECO:0000256" key="6">
    <source>
        <dbReference type="SAM" id="Phobius"/>
    </source>
</evidence>
<evidence type="ECO:0000256" key="4">
    <source>
        <dbReference type="ARBA" id="ARBA00023136"/>
    </source>
</evidence>
<feature type="region of interest" description="Disordered" evidence="5">
    <location>
        <begin position="52"/>
        <end position="87"/>
    </location>
</feature>
<dbReference type="PANTHER" id="PTHR23514">
    <property type="entry name" value="BYPASS OF STOP CODON PROTEIN 6"/>
    <property type="match status" value="1"/>
</dbReference>
<keyword evidence="3 6" id="KW-1133">Transmembrane helix</keyword>
<dbReference type="GeneID" id="27328782"/>
<evidence type="ECO:0000313" key="8">
    <source>
        <dbReference type="EMBL" id="KIW21119.1"/>
    </source>
</evidence>
<evidence type="ECO:0000313" key="9">
    <source>
        <dbReference type="Proteomes" id="UP000053328"/>
    </source>
</evidence>
<evidence type="ECO:0000259" key="7">
    <source>
        <dbReference type="PROSITE" id="PS50850"/>
    </source>
</evidence>
<name>A0A0D2CCA7_9EURO</name>
<feature type="transmembrane region" description="Helical" evidence="6">
    <location>
        <begin position="389"/>
        <end position="408"/>
    </location>
</feature>
<dbReference type="InterPro" id="IPR036259">
    <property type="entry name" value="MFS_trans_sf"/>
</dbReference>
<dbReference type="VEuPathDB" id="FungiDB:PV08_01699"/>
<dbReference type="GO" id="GO:0016020">
    <property type="term" value="C:membrane"/>
    <property type="evidence" value="ECO:0007669"/>
    <property type="project" value="UniProtKB-SubCell"/>
</dbReference>
<organism evidence="8 9">
    <name type="scientific">Exophiala spinifera</name>
    <dbReference type="NCBI Taxonomy" id="91928"/>
    <lineage>
        <taxon>Eukaryota</taxon>
        <taxon>Fungi</taxon>
        <taxon>Dikarya</taxon>
        <taxon>Ascomycota</taxon>
        <taxon>Pezizomycotina</taxon>
        <taxon>Eurotiomycetes</taxon>
        <taxon>Chaetothyriomycetidae</taxon>
        <taxon>Chaetothyriales</taxon>
        <taxon>Herpotrichiellaceae</taxon>
        <taxon>Exophiala</taxon>
    </lineage>
</organism>
<dbReference type="RefSeq" id="XP_016241335.1">
    <property type="nucleotide sequence ID" value="XM_016376059.1"/>
</dbReference>
<evidence type="ECO:0000256" key="5">
    <source>
        <dbReference type="SAM" id="MobiDB-lite"/>
    </source>
</evidence>
<dbReference type="EMBL" id="KN847492">
    <property type="protein sequence ID" value="KIW21119.1"/>
    <property type="molecule type" value="Genomic_DNA"/>
</dbReference>
<accession>A0A0D2CCA7</accession>